<evidence type="ECO:0000256" key="13">
    <source>
        <dbReference type="RuleBase" id="RU003656"/>
    </source>
</evidence>
<dbReference type="GO" id="GO:0045259">
    <property type="term" value="C:proton-transporting ATP synthase complex"/>
    <property type="evidence" value="ECO:0007669"/>
    <property type="project" value="UniProtKB-KW"/>
</dbReference>
<organism evidence="17 18">
    <name type="scientific">Floricoccus tropicus</name>
    <dbReference type="NCBI Taxonomy" id="1859473"/>
    <lineage>
        <taxon>Bacteria</taxon>
        <taxon>Bacillati</taxon>
        <taxon>Bacillota</taxon>
        <taxon>Bacilli</taxon>
        <taxon>Lactobacillales</taxon>
        <taxon>Streptococcaceae</taxon>
        <taxon>Floricoccus</taxon>
    </lineage>
</organism>
<keyword evidence="7 12" id="KW-0472">Membrane</keyword>
<evidence type="ECO:0000256" key="11">
    <source>
        <dbReference type="ARBA" id="ARBA00031795"/>
    </source>
</evidence>
<evidence type="ECO:0000313" key="18">
    <source>
        <dbReference type="Proteomes" id="UP000178622"/>
    </source>
</evidence>
<evidence type="ECO:0000259" key="15">
    <source>
        <dbReference type="Pfam" id="PF00401"/>
    </source>
</evidence>
<dbReference type="Gene3D" id="1.20.5.440">
    <property type="entry name" value="ATP synthase delta/epsilon subunit, C-terminal domain"/>
    <property type="match status" value="1"/>
</dbReference>
<evidence type="ECO:0000256" key="2">
    <source>
        <dbReference type="ARBA" id="ARBA00004184"/>
    </source>
</evidence>
<comment type="function">
    <text evidence="1 12">Produces ATP from ADP in the presence of a proton gradient across the membrane.</text>
</comment>
<dbReference type="AlphaFoldDB" id="A0A1E8GNI2"/>
<feature type="domain" description="ATP synthase epsilon subunit C-terminal" evidence="15">
    <location>
        <begin position="90"/>
        <end position="136"/>
    </location>
</feature>
<dbReference type="STRING" id="1859473.BG261_03690"/>
<dbReference type="GO" id="GO:0046933">
    <property type="term" value="F:proton-transporting ATP synthase activity, rotational mechanism"/>
    <property type="evidence" value="ECO:0007669"/>
    <property type="project" value="UniProtKB-UniRule"/>
</dbReference>
<evidence type="ECO:0000256" key="5">
    <source>
        <dbReference type="ARBA" id="ARBA00022448"/>
    </source>
</evidence>
<comment type="caution">
    <text evidence="17">The sequence shown here is derived from an EMBL/GenBank/DDBJ whole genome shotgun (WGS) entry which is preliminary data.</text>
</comment>
<protein>
    <recommendedName>
        <fullName evidence="4 12">ATP synthase epsilon chain</fullName>
    </recommendedName>
    <alternativeName>
        <fullName evidence="11 12">ATP synthase F1 sector epsilon subunit</fullName>
    </alternativeName>
    <alternativeName>
        <fullName evidence="10 12">F-ATPase epsilon subunit</fullName>
    </alternativeName>
</protein>
<keyword evidence="18" id="KW-1185">Reference proteome</keyword>
<keyword evidence="12" id="KW-1003">Cell membrane</keyword>
<dbReference type="PANTHER" id="PTHR13822:SF10">
    <property type="entry name" value="ATP SYNTHASE EPSILON CHAIN, CHLOROPLASTIC"/>
    <property type="match status" value="1"/>
</dbReference>
<dbReference type="InterPro" id="IPR036771">
    <property type="entry name" value="ATPsynth_dsu/esu_N"/>
</dbReference>
<dbReference type="PANTHER" id="PTHR13822">
    <property type="entry name" value="ATP SYNTHASE DELTA/EPSILON CHAIN"/>
    <property type="match status" value="1"/>
</dbReference>
<dbReference type="Gene3D" id="2.60.15.10">
    <property type="entry name" value="F0F1 ATP synthase delta/epsilon subunit, N-terminal"/>
    <property type="match status" value="1"/>
</dbReference>
<keyword evidence="5 12" id="KW-0813">Transport</keyword>
<dbReference type="NCBIfam" id="TIGR01216">
    <property type="entry name" value="ATP_synt_epsi"/>
    <property type="match status" value="1"/>
</dbReference>
<dbReference type="EMBL" id="MKIR01000020">
    <property type="protein sequence ID" value="OFI49183.1"/>
    <property type="molecule type" value="Genomic_DNA"/>
</dbReference>
<accession>A0A1E8GNI2</accession>
<dbReference type="InterPro" id="IPR020547">
    <property type="entry name" value="ATP_synth_F1_esu_C"/>
</dbReference>
<dbReference type="SUPFAM" id="SSF51344">
    <property type="entry name" value="Epsilon subunit of F1F0-ATP synthase N-terminal domain"/>
    <property type="match status" value="1"/>
</dbReference>
<evidence type="ECO:0000256" key="8">
    <source>
        <dbReference type="ARBA" id="ARBA00023196"/>
    </source>
</evidence>
<keyword evidence="14" id="KW-0175">Coiled coil</keyword>
<evidence type="ECO:0000256" key="1">
    <source>
        <dbReference type="ARBA" id="ARBA00003543"/>
    </source>
</evidence>
<feature type="domain" description="ATP synthase F1 complex delta/epsilon subunit N-terminal" evidence="16">
    <location>
        <begin position="4"/>
        <end position="85"/>
    </location>
</feature>
<evidence type="ECO:0000256" key="10">
    <source>
        <dbReference type="ARBA" id="ARBA00030215"/>
    </source>
</evidence>
<dbReference type="RefSeq" id="WP_070792220.1">
    <property type="nucleotide sequence ID" value="NZ_MKIR01000020.1"/>
</dbReference>
<keyword evidence="6 12" id="KW-0406">Ion transport</keyword>
<feature type="coiled-coil region" evidence="14">
    <location>
        <begin position="93"/>
        <end position="122"/>
    </location>
</feature>
<comment type="similarity">
    <text evidence="3 12 13">Belongs to the ATPase epsilon chain family.</text>
</comment>
<evidence type="ECO:0000313" key="17">
    <source>
        <dbReference type="EMBL" id="OFI49183.1"/>
    </source>
</evidence>
<dbReference type="GO" id="GO:0005524">
    <property type="term" value="F:ATP binding"/>
    <property type="evidence" value="ECO:0007669"/>
    <property type="project" value="UniProtKB-UniRule"/>
</dbReference>
<dbReference type="GO" id="GO:0012505">
    <property type="term" value="C:endomembrane system"/>
    <property type="evidence" value="ECO:0007669"/>
    <property type="project" value="UniProtKB-SubCell"/>
</dbReference>
<evidence type="ECO:0000256" key="3">
    <source>
        <dbReference type="ARBA" id="ARBA00005712"/>
    </source>
</evidence>
<dbReference type="HAMAP" id="MF_00530">
    <property type="entry name" value="ATP_synth_epsil_bac"/>
    <property type="match status" value="1"/>
</dbReference>
<evidence type="ECO:0000256" key="12">
    <source>
        <dbReference type="HAMAP-Rule" id="MF_00530"/>
    </source>
</evidence>
<dbReference type="Pfam" id="PF02823">
    <property type="entry name" value="ATP-synt_DE_N"/>
    <property type="match status" value="1"/>
</dbReference>
<comment type="subcellular location">
    <subcellularLocation>
        <location evidence="12">Cell membrane</location>
        <topology evidence="12">Peripheral membrane protein</topology>
    </subcellularLocation>
    <subcellularLocation>
        <location evidence="2">Endomembrane system</location>
        <topology evidence="2">Peripheral membrane protein</topology>
    </subcellularLocation>
</comment>
<dbReference type="GO" id="GO:0005886">
    <property type="term" value="C:plasma membrane"/>
    <property type="evidence" value="ECO:0007669"/>
    <property type="project" value="UniProtKB-SubCell"/>
</dbReference>
<evidence type="ECO:0000256" key="7">
    <source>
        <dbReference type="ARBA" id="ARBA00023136"/>
    </source>
</evidence>
<reference evidence="18" key="1">
    <citation type="submission" date="2016-09" db="EMBL/GenBank/DDBJ databases">
        <title>Draft genome sequence of a novel species of the family Streptococcaceae isolated from flowers.</title>
        <authorList>
            <person name="Chuah L.-O."/>
            <person name="Yap K.-P."/>
            <person name="Thong K.L."/>
            <person name="Liong M.T."/>
            <person name="Ahmad R."/>
            <person name="Rusul G."/>
        </authorList>
    </citation>
    <scope>NUCLEOTIDE SEQUENCE [LARGE SCALE GENOMIC DNA]</scope>
    <source>
        <strain evidence="18">DF1</strain>
    </source>
</reference>
<dbReference type="Proteomes" id="UP000178622">
    <property type="component" value="Unassembled WGS sequence"/>
</dbReference>
<keyword evidence="8 12" id="KW-0139">CF(1)</keyword>
<proteinExistence type="inferred from homology"/>
<dbReference type="InterPro" id="IPR020546">
    <property type="entry name" value="ATP_synth_F1_dsu/esu_N"/>
</dbReference>
<evidence type="ECO:0000256" key="4">
    <source>
        <dbReference type="ARBA" id="ARBA00014480"/>
    </source>
</evidence>
<evidence type="ECO:0000256" key="6">
    <source>
        <dbReference type="ARBA" id="ARBA00023065"/>
    </source>
</evidence>
<dbReference type="Pfam" id="PF00401">
    <property type="entry name" value="ATP-synt_DE"/>
    <property type="match status" value="1"/>
</dbReference>
<keyword evidence="9 12" id="KW-0066">ATP synthesis</keyword>
<dbReference type="OrthoDB" id="9804110at2"/>
<name>A0A1E8GNI2_9LACT</name>
<dbReference type="CDD" id="cd12152">
    <property type="entry name" value="F1-ATPase_delta"/>
    <property type="match status" value="1"/>
</dbReference>
<evidence type="ECO:0000256" key="9">
    <source>
        <dbReference type="ARBA" id="ARBA00023310"/>
    </source>
</evidence>
<comment type="subunit">
    <text evidence="12 13">F-type ATPases have 2 components, CF(1) - the catalytic core - and CF(0) - the membrane proton channel. CF(1) has five subunits: alpha(3), beta(3), gamma(1), delta(1), epsilon(1). CF(0) has three main subunits: a, b and c.</text>
</comment>
<gene>
    <name evidence="12" type="primary">atpC</name>
    <name evidence="17" type="ORF">BG261_03690</name>
</gene>
<dbReference type="NCBIfam" id="NF001846">
    <property type="entry name" value="PRK00571.1-3"/>
    <property type="match status" value="1"/>
</dbReference>
<evidence type="ECO:0000256" key="14">
    <source>
        <dbReference type="SAM" id="Coils"/>
    </source>
</evidence>
<evidence type="ECO:0000259" key="16">
    <source>
        <dbReference type="Pfam" id="PF02823"/>
    </source>
</evidence>
<dbReference type="InterPro" id="IPR001469">
    <property type="entry name" value="ATP_synth_F1_dsu/esu"/>
</dbReference>
<keyword evidence="12" id="KW-0375">Hydrogen ion transport</keyword>
<sequence length="141" mass="15803">MDYMTVQVITPAGIIYDHHASFVLLCTESGEMGIYPKHVPIIAPLKIEEVKVRRIDDDSHVDWVAVNGGIVEVNNNKVNIIADTAERERDIDTSRAQRAKLRAEKELEAAKAERNINAEKRAEVALHRALNRINVSSHLGQ</sequence>